<dbReference type="PANTHER" id="PTHR43297:SF2">
    <property type="entry name" value="DIPEPTIDE TRANSPORT ATP-BINDING PROTEIN DPPD"/>
    <property type="match status" value="1"/>
</dbReference>
<gene>
    <name evidence="9" type="ORF">GCM10009788_04490</name>
</gene>
<dbReference type="Pfam" id="PF00005">
    <property type="entry name" value="ABC_tran"/>
    <property type="match status" value="1"/>
</dbReference>
<dbReference type="PROSITE" id="PS00211">
    <property type="entry name" value="ABC_TRANSPORTER_1"/>
    <property type="match status" value="1"/>
</dbReference>
<dbReference type="GO" id="GO:0005524">
    <property type="term" value="F:ATP binding"/>
    <property type="evidence" value="ECO:0007669"/>
    <property type="project" value="UniProtKB-KW"/>
</dbReference>
<evidence type="ECO:0000256" key="2">
    <source>
        <dbReference type="ARBA" id="ARBA00005417"/>
    </source>
</evidence>
<dbReference type="Gene3D" id="3.40.50.300">
    <property type="entry name" value="P-loop containing nucleotide triphosphate hydrolases"/>
    <property type="match status" value="1"/>
</dbReference>
<evidence type="ECO:0000256" key="4">
    <source>
        <dbReference type="ARBA" id="ARBA00022475"/>
    </source>
</evidence>
<dbReference type="InterPro" id="IPR027417">
    <property type="entry name" value="P-loop_NTPase"/>
</dbReference>
<name>A0ABN1ZTQ8_9ACTN</name>
<comment type="subcellular location">
    <subcellularLocation>
        <location evidence="1">Cell membrane</location>
        <topology evidence="1">Peripheral membrane protein</topology>
    </subcellularLocation>
</comment>
<comment type="similarity">
    <text evidence="2">Belongs to the ABC transporter superfamily.</text>
</comment>
<dbReference type="NCBIfam" id="TIGR01727">
    <property type="entry name" value="oligo_HPY"/>
    <property type="match status" value="1"/>
</dbReference>
<evidence type="ECO:0000256" key="6">
    <source>
        <dbReference type="ARBA" id="ARBA00022840"/>
    </source>
</evidence>
<proteinExistence type="inferred from homology"/>
<dbReference type="Proteomes" id="UP001500842">
    <property type="component" value="Unassembled WGS sequence"/>
</dbReference>
<evidence type="ECO:0000313" key="10">
    <source>
        <dbReference type="Proteomes" id="UP001500842"/>
    </source>
</evidence>
<comment type="caution">
    <text evidence="9">The sequence shown here is derived from an EMBL/GenBank/DDBJ whole genome shotgun (WGS) entry which is preliminary data.</text>
</comment>
<dbReference type="PROSITE" id="PS50893">
    <property type="entry name" value="ABC_TRANSPORTER_2"/>
    <property type="match status" value="1"/>
</dbReference>
<accession>A0ABN1ZTQ8</accession>
<evidence type="ECO:0000256" key="1">
    <source>
        <dbReference type="ARBA" id="ARBA00004202"/>
    </source>
</evidence>
<organism evidence="9 10">
    <name type="scientific">Nocardioides humi</name>
    <dbReference type="NCBI Taxonomy" id="449461"/>
    <lineage>
        <taxon>Bacteria</taxon>
        <taxon>Bacillati</taxon>
        <taxon>Actinomycetota</taxon>
        <taxon>Actinomycetes</taxon>
        <taxon>Propionibacteriales</taxon>
        <taxon>Nocardioidaceae</taxon>
        <taxon>Nocardioides</taxon>
    </lineage>
</organism>
<dbReference type="RefSeq" id="WP_141005901.1">
    <property type="nucleotide sequence ID" value="NZ_BAAAOR010000004.1"/>
</dbReference>
<dbReference type="EMBL" id="BAAAOR010000004">
    <property type="protein sequence ID" value="GAA1504268.1"/>
    <property type="molecule type" value="Genomic_DNA"/>
</dbReference>
<keyword evidence="10" id="KW-1185">Reference proteome</keyword>
<keyword evidence="7" id="KW-0472">Membrane</keyword>
<reference evidence="9 10" key="1">
    <citation type="journal article" date="2019" name="Int. J. Syst. Evol. Microbiol.">
        <title>The Global Catalogue of Microorganisms (GCM) 10K type strain sequencing project: providing services to taxonomists for standard genome sequencing and annotation.</title>
        <authorList>
            <consortium name="The Broad Institute Genomics Platform"/>
            <consortium name="The Broad Institute Genome Sequencing Center for Infectious Disease"/>
            <person name="Wu L."/>
            <person name="Ma J."/>
        </authorList>
    </citation>
    <scope>NUCLEOTIDE SEQUENCE [LARGE SCALE GENOMIC DNA]</scope>
    <source>
        <strain evidence="9 10">JCM 14942</strain>
    </source>
</reference>
<sequence>MTESHLQVTGLHTTFGKGDGAVRAVRGVDLEVEPGGTFVLLGESGSGKSVTARSILRLYGGNATITGSVVLGGVDLAALSEREMRALRGSRIGMVPQDPTGALDPLRTIGSQLVEVLVTHDVVADRKAAKTRAVELLEKVGIADPARIAGARPHQLSGGMRQRAVIAIAIACEPDVLIADEPTTALDVTVQAAVLELFRELQRSLGTSLLMVTHDVGVAEELGGTVGVMYAGTMMETGPISEVLAQPRHPYTRGLLASLPLPGVARGQLQVIPGRPPLTGEVADGCSFAARCTEVRSSCRTTPPPLVAVGPGRHAACPIVNGQQEAWKEGAA</sequence>
<dbReference type="InterPro" id="IPR003439">
    <property type="entry name" value="ABC_transporter-like_ATP-bd"/>
</dbReference>
<keyword evidence="3" id="KW-0813">Transport</keyword>
<dbReference type="SUPFAM" id="SSF52540">
    <property type="entry name" value="P-loop containing nucleoside triphosphate hydrolases"/>
    <property type="match status" value="1"/>
</dbReference>
<dbReference type="SMART" id="SM00382">
    <property type="entry name" value="AAA"/>
    <property type="match status" value="1"/>
</dbReference>
<evidence type="ECO:0000256" key="3">
    <source>
        <dbReference type="ARBA" id="ARBA00022448"/>
    </source>
</evidence>
<dbReference type="InterPro" id="IPR017871">
    <property type="entry name" value="ABC_transporter-like_CS"/>
</dbReference>
<dbReference type="InterPro" id="IPR050388">
    <property type="entry name" value="ABC_Ni/Peptide_Import"/>
</dbReference>
<keyword evidence="6 9" id="KW-0067">ATP-binding</keyword>
<dbReference type="InterPro" id="IPR013563">
    <property type="entry name" value="Oligopep_ABC_C"/>
</dbReference>
<keyword evidence="4" id="KW-1003">Cell membrane</keyword>
<dbReference type="CDD" id="cd03257">
    <property type="entry name" value="ABC_NikE_OppD_transporters"/>
    <property type="match status" value="1"/>
</dbReference>
<feature type="domain" description="ABC transporter" evidence="8">
    <location>
        <begin position="6"/>
        <end position="256"/>
    </location>
</feature>
<dbReference type="PANTHER" id="PTHR43297">
    <property type="entry name" value="OLIGOPEPTIDE TRANSPORT ATP-BINDING PROTEIN APPD"/>
    <property type="match status" value="1"/>
</dbReference>
<keyword evidence="5" id="KW-0547">Nucleotide-binding</keyword>
<evidence type="ECO:0000256" key="7">
    <source>
        <dbReference type="ARBA" id="ARBA00023136"/>
    </source>
</evidence>
<evidence type="ECO:0000256" key="5">
    <source>
        <dbReference type="ARBA" id="ARBA00022741"/>
    </source>
</evidence>
<dbReference type="InterPro" id="IPR003593">
    <property type="entry name" value="AAA+_ATPase"/>
</dbReference>
<evidence type="ECO:0000259" key="8">
    <source>
        <dbReference type="PROSITE" id="PS50893"/>
    </source>
</evidence>
<evidence type="ECO:0000313" key="9">
    <source>
        <dbReference type="EMBL" id="GAA1504268.1"/>
    </source>
</evidence>
<protein>
    <submittedName>
        <fullName evidence="9">ABC transporter ATP-binding protein</fullName>
    </submittedName>
</protein>
<dbReference type="Pfam" id="PF08352">
    <property type="entry name" value="oligo_HPY"/>
    <property type="match status" value="1"/>
</dbReference>